<keyword evidence="3" id="KW-1185">Reference proteome</keyword>
<proteinExistence type="predicted"/>
<evidence type="ECO:0000256" key="1">
    <source>
        <dbReference type="SAM" id="Phobius"/>
    </source>
</evidence>
<protein>
    <submittedName>
        <fullName evidence="2">Uncharacterized protein</fullName>
    </submittedName>
</protein>
<dbReference type="RefSeq" id="XP_014154679.1">
    <property type="nucleotide sequence ID" value="XM_014299204.1"/>
</dbReference>
<reference evidence="2 3" key="1">
    <citation type="submission" date="2011-02" db="EMBL/GenBank/DDBJ databases">
        <title>The Genome Sequence of Sphaeroforma arctica JP610.</title>
        <authorList>
            <consortium name="The Broad Institute Genome Sequencing Platform"/>
            <person name="Russ C."/>
            <person name="Cuomo C."/>
            <person name="Young S.K."/>
            <person name="Zeng Q."/>
            <person name="Gargeya S."/>
            <person name="Alvarado L."/>
            <person name="Berlin A."/>
            <person name="Chapman S.B."/>
            <person name="Chen Z."/>
            <person name="Freedman E."/>
            <person name="Gellesch M."/>
            <person name="Goldberg J."/>
            <person name="Griggs A."/>
            <person name="Gujja S."/>
            <person name="Heilman E."/>
            <person name="Heiman D."/>
            <person name="Howarth C."/>
            <person name="Mehta T."/>
            <person name="Neiman D."/>
            <person name="Pearson M."/>
            <person name="Roberts A."/>
            <person name="Saif S."/>
            <person name="Shea T."/>
            <person name="Shenoy N."/>
            <person name="Sisk P."/>
            <person name="Stolte C."/>
            <person name="Sykes S."/>
            <person name="White J."/>
            <person name="Yandava C."/>
            <person name="Burger G."/>
            <person name="Gray M.W."/>
            <person name="Holland P.W.H."/>
            <person name="King N."/>
            <person name="Lang F.B.F."/>
            <person name="Roger A.J."/>
            <person name="Ruiz-Trillo I."/>
            <person name="Haas B."/>
            <person name="Nusbaum C."/>
            <person name="Birren B."/>
        </authorList>
    </citation>
    <scope>NUCLEOTIDE SEQUENCE [LARGE SCALE GENOMIC DNA]</scope>
    <source>
        <strain evidence="2 3">JP610</strain>
    </source>
</reference>
<feature type="transmembrane region" description="Helical" evidence="1">
    <location>
        <begin position="141"/>
        <end position="163"/>
    </location>
</feature>
<evidence type="ECO:0000313" key="2">
    <source>
        <dbReference type="EMBL" id="KNC80777.1"/>
    </source>
</evidence>
<keyword evidence="1" id="KW-1133">Transmembrane helix</keyword>
<dbReference type="Proteomes" id="UP000054560">
    <property type="component" value="Unassembled WGS sequence"/>
</dbReference>
<dbReference type="EMBL" id="KQ242109">
    <property type="protein sequence ID" value="KNC80777.1"/>
    <property type="molecule type" value="Genomic_DNA"/>
</dbReference>
<sequence length="177" mass="18831">MCRFIAIVIAAVLTSYSTFAAFFGIFSTEWWTGAVNVGIATACNSTANLDGQSYCNDFSLDTLSNSTEQAMFGLLVASIIVGLLALIVMVFNIIFACCCINLAGPFTGLLVFLQGACILATILTMGFYYSWSYPAGTSSIGAAYIVNIVAVPLSWVATALTGVHHYSQNGRDEEIKA</sequence>
<feature type="transmembrane region" description="Helical" evidence="1">
    <location>
        <begin position="109"/>
        <end position="129"/>
    </location>
</feature>
<organism evidence="2 3">
    <name type="scientific">Sphaeroforma arctica JP610</name>
    <dbReference type="NCBI Taxonomy" id="667725"/>
    <lineage>
        <taxon>Eukaryota</taxon>
        <taxon>Ichthyosporea</taxon>
        <taxon>Ichthyophonida</taxon>
        <taxon>Sphaeroforma</taxon>
    </lineage>
</organism>
<keyword evidence="1" id="KW-0812">Transmembrane</keyword>
<name>A0A0L0FVB8_9EUKA</name>
<feature type="transmembrane region" description="Helical" evidence="1">
    <location>
        <begin position="70"/>
        <end position="97"/>
    </location>
</feature>
<keyword evidence="1" id="KW-0472">Membrane</keyword>
<accession>A0A0L0FVB8</accession>
<evidence type="ECO:0000313" key="3">
    <source>
        <dbReference type="Proteomes" id="UP000054560"/>
    </source>
</evidence>
<dbReference type="AlphaFoldDB" id="A0A0L0FVB8"/>
<gene>
    <name evidence="2" type="ORF">SARC_06871</name>
</gene>
<dbReference type="GeneID" id="25907375"/>